<reference evidence="2" key="1">
    <citation type="submission" date="2020-02" db="EMBL/GenBank/DDBJ databases">
        <authorList>
            <person name="Meier V. D."/>
        </authorList>
    </citation>
    <scope>NUCLEOTIDE SEQUENCE</scope>
    <source>
        <strain evidence="2">AVDCRST_MAG61</strain>
    </source>
</reference>
<dbReference type="Pfam" id="PF13671">
    <property type="entry name" value="AAA_33"/>
    <property type="match status" value="1"/>
</dbReference>
<dbReference type="InterPro" id="IPR027417">
    <property type="entry name" value="P-loop_NTPase"/>
</dbReference>
<dbReference type="Gene3D" id="3.40.50.300">
    <property type="entry name" value="P-loop containing nucleotide triphosphate hydrolases"/>
    <property type="match status" value="1"/>
</dbReference>
<name>A0A6J4KUI8_9ACTN</name>
<sequence length="193" mass="21029">MAGLPGVGKSALADALGRRTRWPVLSVDPVEAALLGAGIGSHQPTGLAAYNIVDALAEHLLRLGQTVIVDAVNAAAEARAQWVDLAERTEVRLQFIEVICSDTELHRQRLEDRRRQLGHLPEPRWETLEQRRAQLLSWSGARLVIDSVGDLDALVSELVCELDPPGPSRAGSDAPPTPARQDGASRYWRISRP</sequence>
<accession>A0A6J4KUI8</accession>
<dbReference type="PANTHER" id="PTHR37807:SF3">
    <property type="entry name" value="OS07G0160300 PROTEIN"/>
    <property type="match status" value="1"/>
</dbReference>
<protein>
    <submittedName>
        <fullName evidence="2">Uncharacterized protein</fullName>
    </submittedName>
</protein>
<organism evidence="2">
    <name type="scientific">uncultured Friedmanniella sp</name>
    <dbReference type="NCBI Taxonomy" id="335381"/>
    <lineage>
        <taxon>Bacteria</taxon>
        <taxon>Bacillati</taxon>
        <taxon>Actinomycetota</taxon>
        <taxon>Actinomycetes</taxon>
        <taxon>Propionibacteriales</taxon>
        <taxon>Nocardioidaceae</taxon>
        <taxon>Friedmanniella</taxon>
        <taxon>environmental samples</taxon>
    </lineage>
</organism>
<dbReference type="EMBL" id="CADCTT010000258">
    <property type="protein sequence ID" value="CAA9314656.1"/>
    <property type="molecule type" value="Genomic_DNA"/>
</dbReference>
<dbReference type="AlphaFoldDB" id="A0A6J4KUI8"/>
<dbReference type="PANTHER" id="PTHR37807">
    <property type="entry name" value="OS07G0160300 PROTEIN"/>
    <property type="match status" value="1"/>
</dbReference>
<proteinExistence type="predicted"/>
<gene>
    <name evidence="2" type="ORF">AVDCRST_MAG61-1996</name>
</gene>
<evidence type="ECO:0000256" key="1">
    <source>
        <dbReference type="SAM" id="MobiDB-lite"/>
    </source>
</evidence>
<dbReference type="SUPFAM" id="SSF52540">
    <property type="entry name" value="P-loop containing nucleoside triphosphate hydrolases"/>
    <property type="match status" value="1"/>
</dbReference>
<feature type="region of interest" description="Disordered" evidence="1">
    <location>
        <begin position="164"/>
        <end position="193"/>
    </location>
</feature>
<evidence type="ECO:0000313" key="2">
    <source>
        <dbReference type="EMBL" id="CAA9314656.1"/>
    </source>
</evidence>